<keyword evidence="1" id="KW-0175">Coiled coil</keyword>
<dbReference type="Proteomes" id="UP001194580">
    <property type="component" value="Unassembled WGS sequence"/>
</dbReference>
<gene>
    <name evidence="3" type="ORF">BGZ95_001209</name>
</gene>
<evidence type="ECO:0000256" key="2">
    <source>
        <dbReference type="SAM" id="MobiDB-lite"/>
    </source>
</evidence>
<feature type="compositionally biased region" description="Pro residues" evidence="2">
    <location>
        <begin position="164"/>
        <end position="179"/>
    </location>
</feature>
<feature type="compositionally biased region" description="Polar residues" evidence="2">
    <location>
        <begin position="16"/>
        <end position="29"/>
    </location>
</feature>
<feature type="compositionally biased region" description="Low complexity" evidence="2">
    <location>
        <begin position="210"/>
        <end position="225"/>
    </location>
</feature>
<dbReference type="AlphaFoldDB" id="A0AAD4DJ36"/>
<reference evidence="3" key="1">
    <citation type="journal article" date="2020" name="Fungal Divers.">
        <title>Resolving the Mortierellaceae phylogeny through synthesis of multi-gene phylogenetics and phylogenomics.</title>
        <authorList>
            <person name="Vandepol N."/>
            <person name="Liber J."/>
            <person name="Desiro A."/>
            <person name="Na H."/>
            <person name="Kennedy M."/>
            <person name="Barry K."/>
            <person name="Grigoriev I.V."/>
            <person name="Miller A.N."/>
            <person name="O'Donnell K."/>
            <person name="Stajich J.E."/>
            <person name="Bonito G."/>
        </authorList>
    </citation>
    <scope>NUCLEOTIDE SEQUENCE</scope>
    <source>
        <strain evidence="3">NRRL 28262</strain>
    </source>
</reference>
<name>A0AAD4DJ36_9FUNG</name>
<protein>
    <submittedName>
        <fullName evidence="3">Uncharacterized protein</fullName>
    </submittedName>
</protein>
<dbReference type="CDD" id="cd21037">
    <property type="entry name" value="MLKL_NTD"/>
    <property type="match status" value="1"/>
</dbReference>
<feature type="compositionally biased region" description="Low complexity" evidence="2">
    <location>
        <begin position="49"/>
        <end position="58"/>
    </location>
</feature>
<feature type="coiled-coil region" evidence="1">
    <location>
        <begin position="492"/>
        <end position="523"/>
    </location>
</feature>
<sequence length="1167" mass="128542">MSGGFNNSYDPRFNNRPYQTPQQQHNNSMFRPPPPAGQVPPFIDPRSLQGQNNNGNNNYPPSPGRHPVPPIRFPGHQPQYGGAFPHNRPGAPPHVGGPAPISGPRPVHQPHQVHSGHGNQYQPMPTGPAFHAQNMQNMQQIRPSSAGSQDSNTNTSARTNSPGPVSPTQPPSRQLPPIPIDNIANTVDLISGAVGFGANINTLSNLGSSANNNGSSSGSSSTFSGQRDDKLSSQSLRSEYDDIKRNVEALRDRSNDSELSKAVDRGVESVLAAQGNLAIGVTGVQQGIAMANKIIAEKGQAIVSQMEANPVLNHLIQMADKLVDIGKAVPFIAPAFVILKLIIDIEQKARDVDAKCNDLLERIDFMVSNLTVLERVQVIDPLKVVIERMNDTLKRAASLIQAYRKQGKIARRLNMSNNQNFINMASSIAACSQDLMLSLQIQTTGDISVLSRSVPTDAQDEEAKKFVQSNGGQDIINNNPALVEEFAKKMHLTMSSEVMDQMQTNLEDLMEENQSRIEAVLEENTSKTVAETIKAMASQAREQEAEQRLTCLQCDKEYRESANGPEACSFHKSAQIQDSFLCCGKPSPCTFSSHRSAHHCEYPYTNFFEYSWGILRYVDTTKAWADISDKNMSTDEEQAASVSKLVRWKSRHDRVSKPLMAIHVGRIRYDTKYYFHVFDSEAIKAANDKIRATGNTVIFRTTKSEDEYGLAEWTLDEAGVINGVKVAVKVSTSESPVISVVPLDIDNVTPSGEVQSISKAGFKVYKPAEPYKFPAIRHEGPTLRTTPLREVREFKPKTKLPLVVFPEGKMVANTHGQYVSRSADKFQGTLRLFNKSSPTNQDFVTLVSCKAEYRLSLEVPFEAIVRRSPAQAALQQNCWYWAMVALHNPIRVRLIFKDIEGEELVFVQEYIHEPSTRMAAKEERDLLFLYIDDVIGANRSAVRVKQADSPNVVDVFHHSFDVDRLNKIVYQAEQSGVTEVDLKIVRDPGSYKAEAWALVDLSCRRVYGFKVLLTNGSACDKRTTSAMGYAPCPLYSTGTGDNAIERNILDIDDLEERPIQYAVESDVFPEIEIEEPVVVVEDDDVDDEKVVIALDAIPPVAPVVAIAAATSTHVTAALSEVSKATASLDTAVFAGSMASLEKRLESLDTNVARMATALEKLVTILSQ</sequence>
<dbReference type="EMBL" id="JAAAIL010000124">
    <property type="protein sequence ID" value="KAG0279443.1"/>
    <property type="molecule type" value="Genomic_DNA"/>
</dbReference>
<feature type="compositionally biased region" description="Polar residues" evidence="2">
    <location>
        <begin position="133"/>
        <end position="163"/>
    </location>
</feature>
<evidence type="ECO:0000256" key="1">
    <source>
        <dbReference type="SAM" id="Coils"/>
    </source>
</evidence>
<dbReference type="InterPro" id="IPR059179">
    <property type="entry name" value="MLKL-like_MCAfunc"/>
</dbReference>
<evidence type="ECO:0000313" key="3">
    <source>
        <dbReference type="EMBL" id="KAG0279443.1"/>
    </source>
</evidence>
<feature type="region of interest" description="Disordered" evidence="2">
    <location>
        <begin position="1"/>
        <end position="180"/>
    </location>
</feature>
<feature type="region of interest" description="Disordered" evidence="2">
    <location>
        <begin position="210"/>
        <end position="237"/>
    </location>
</feature>
<comment type="caution">
    <text evidence="3">The sequence shown here is derived from an EMBL/GenBank/DDBJ whole genome shotgun (WGS) entry which is preliminary data.</text>
</comment>
<accession>A0AAD4DJ36</accession>
<dbReference type="Gene3D" id="1.20.930.20">
    <property type="entry name" value="Adaptor protein Cbl, N-terminal domain"/>
    <property type="match status" value="1"/>
</dbReference>
<dbReference type="GO" id="GO:0007166">
    <property type="term" value="P:cell surface receptor signaling pathway"/>
    <property type="evidence" value="ECO:0007669"/>
    <property type="project" value="InterPro"/>
</dbReference>
<keyword evidence="4" id="KW-1185">Reference proteome</keyword>
<feature type="compositionally biased region" description="Pro residues" evidence="2">
    <location>
        <begin position="60"/>
        <end position="72"/>
    </location>
</feature>
<proteinExistence type="predicted"/>
<evidence type="ECO:0000313" key="4">
    <source>
        <dbReference type="Proteomes" id="UP001194580"/>
    </source>
</evidence>
<organism evidence="3 4">
    <name type="scientific">Linnemannia exigua</name>
    <dbReference type="NCBI Taxonomy" id="604196"/>
    <lineage>
        <taxon>Eukaryota</taxon>
        <taxon>Fungi</taxon>
        <taxon>Fungi incertae sedis</taxon>
        <taxon>Mucoromycota</taxon>
        <taxon>Mortierellomycotina</taxon>
        <taxon>Mortierellomycetes</taxon>
        <taxon>Mortierellales</taxon>
        <taxon>Mortierellaceae</taxon>
        <taxon>Linnemannia</taxon>
    </lineage>
</organism>
<dbReference type="InterPro" id="IPR036537">
    <property type="entry name" value="Adaptor_Cbl_N_dom_sf"/>
</dbReference>